<dbReference type="KEGG" id="bpar:BN117_p02"/>
<dbReference type="EMBL" id="HE965804">
    <property type="protein sequence ID" value="CCJ51893.1"/>
    <property type="molecule type" value="Genomic_DNA"/>
</dbReference>
<evidence type="ECO:0000313" key="2">
    <source>
        <dbReference type="EMBL" id="CCJ51893.1"/>
    </source>
</evidence>
<dbReference type="InterPro" id="IPR050678">
    <property type="entry name" value="DNA_Partitioning_ATPase"/>
</dbReference>
<dbReference type="PATRIC" id="fig|1208660.3.peg.4801"/>
<dbReference type="Gene3D" id="3.40.50.300">
    <property type="entry name" value="P-loop containing nucleotide triphosphate hydrolases"/>
    <property type="match status" value="1"/>
</dbReference>
<dbReference type="Pfam" id="PF01656">
    <property type="entry name" value="CbiA"/>
    <property type="match status" value="1"/>
</dbReference>
<dbReference type="RefSeq" id="WP_015042062.1">
    <property type="nucleotide sequence ID" value="NC_018830.1"/>
</dbReference>
<dbReference type="CDD" id="cd02042">
    <property type="entry name" value="ParAB_family"/>
    <property type="match status" value="1"/>
</dbReference>
<dbReference type="InterPro" id="IPR002586">
    <property type="entry name" value="CobQ/CobB/MinD/ParA_Nub-bd_dom"/>
</dbReference>
<dbReference type="InterPro" id="IPR027417">
    <property type="entry name" value="P-loop_NTPase"/>
</dbReference>
<dbReference type="PANTHER" id="PTHR13696:SF99">
    <property type="entry name" value="COBYRINIC ACID AC-DIAMIDE SYNTHASE"/>
    <property type="match status" value="1"/>
</dbReference>
<keyword evidence="2" id="KW-0614">Plasmid</keyword>
<name>K0MLP2_BORPB</name>
<dbReference type="AlphaFoldDB" id="K0MLP2"/>
<dbReference type="SUPFAM" id="SSF52540">
    <property type="entry name" value="P-loop containing nucleoside triphosphate hydrolases"/>
    <property type="match status" value="1"/>
</dbReference>
<dbReference type="PIRSF" id="PIRSF009320">
    <property type="entry name" value="Nuc_binding_HP_1000"/>
    <property type="match status" value="1"/>
</dbReference>
<dbReference type="HOGENOM" id="CLU_037612_5_7_4"/>
<feature type="domain" description="CobQ/CobB/MinD/ParA nucleotide binding" evidence="1">
    <location>
        <begin position="5"/>
        <end position="183"/>
    </location>
</feature>
<gene>
    <name evidence="2" type="primary">parA1</name>
    <name evidence="2" type="ordered locus">BN117_p02</name>
</gene>
<protein>
    <submittedName>
        <fullName evidence="2">Para1</fullName>
    </submittedName>
</protein>
<dbReference type="PANTHER" id="PTHR13696">
    <property type="entry name" value="P-LOOP CONTAINING NUCLEOSIDE TRIPHOSPHATE HYDROLASE"/>
    <property type="match status" value="1"/>
</dbReference>
<accession>K0MLP2</accession>
<reference evidence="2 3" key="1">
    <citation type="journal article" date="2012" name="BMC Genomics">
        <title>Comparative genomics of the classical Bordetella subspecies: the evolution and exchange of virulence-associated diversity amongst closely related pathogens.</title>
        <authorList>
            <person name="Park J."/>
            <person name="Zhang Y."/>
            <person name="Buboltz A.M."/>
            <person name="Zhang X."/>
            <person name="Schuster S.C."/>
            <person name="Ahuja U."/>
            <person name="Liu M."/>
            <person name="Miller J.F."/>
            <person name="Sebaihia M."/>
            <person name="Bentley S.D."/>
            <person name="Parkhill J."/>
            <person name="Harvill E.T."/>
        </authorList>
    </citation>
    <scope>NUCLEOTIDE SEQUENCE [LARGE SCALE GENOMIC DNA]</scope>
    <source>
        <strain evidence="2 3">Bpp5</strain>
        <plasmid evidence="3">Plasmid BPP5P1</plasmid>
    </source>
</reference>
<sequence length="210" mass="22146">MAAIVAFVSQKGGVGKSTLARALAREAAAGGLRVKIADLDTQQGTSVDWHRLRLSQGIEPVVAAEAFATAAQALEAANGFDLLIIDGPARTSQATLDIARAADLVVQPSGASRDDLIPAVREFHALSKAGIPADRLTFALNRIGTPAEELAARVYLQQAGYTVLSGSLRDRPAYRQAQNTGHSITETRYSGLNERADTLIQSLIDLVTNG</sequence>
<organism evidence="2 3">
    <name type="scientific">Bordetella parapertussis (strain Bpp5)</name>
    <dbReference type="NCBI Taxonomy" id="1208660"/>
    <lineage>
        <taxon>Bacteria</taxon>
        <taxon>Pseudomonadati</taxon>
        <taxon>Pseudomonadota</taxon>
        <taxon>Betaproteobacteria</taxon>
        <taxon>Burkholderiales</taxon>
        <taxon>Alcaligenaceae</taxon>
        <taxon>Bordetella</taxon>
    </lineage>
</organism>
<dbReference type="Proteomes" id="UP000008035">
    <property type="component" value="Plasmid BPP5P1"/>
</dbReference>
<geneLocation type="plasmid" evidence="2 3">
    <name>BPP5P1</name>
</geneLocation>
<evidence type="ECO:0000259" key="1">
    <source>
        <dbReference type="Pfam" id="PF01656"/>
    </source>
</evidence>
<proteinExistence type="predicted"/>
<evidence type="ECO:0000313" key="3">
    <source>
        <dbReference type="Proteomes" id="UP000008035"/>
    </source>
</evidence>